<dbReference type="InterPro" id="IPR043128">
    <property type="entry name" value="Rev_trsase/Diguanyl_cyclase"/>
</dbReference>
<dbReference type="Gene3D" id="3.30.70.270">
    <property type="match status" value="1"/>
</dbReference>
<protein>
    <recommendedName>
        <fullName evidence="2">GGDEF domain-containing protein</fullName>
    </recommendedName>
</protein>
<sequence length="493" mass="56376">MNRYDDAFHEWNNSLLFARLRMTSIFLLLCYPVFLYVDLVLLKDVGNPLFLYTLTSIHTSGFIASLILVFIYQKFQKSESFMRSSWPHSLIILFVAGYVLASALSSLNSHRLSGNIDAYVVVLIGVAAVFPLRPRYFAYILVPCHLLFLYVLAQIPQDDFSLHAKQINTSMTVCISFFIVLAFHSYRKKEFNYKREQKESAENLRKLFDINPYPLLLSRLSDGRILLMNERAQKEWPCTAGDEERYDTSYVFQDAADRQEVVEQLRKTGSIKNHVLQQKSAPGFTRWAMVHYEVIEYDNIPCILSGMTDITELKKVESELAKHASIDLLTGQLNRRSGIEALQQIVAESRSSWISCTICFVDINNLKQVNDQYGHREGDALITTVCDVIRGVICADDILFRYGGDEFIILFTGKSQEAVDALWDVIWQQFLAINAAQKKPYLITASHGLFYFCSGMDVTIEDMIEQADAAMYKEKTRRKKELSDMVGGAHPLV</sequence>
<dbReference type="PANTHER" id="PTHR45138">
    <property type="entry name" value="REGULATORY COMPONENTS OF SENSORY TRANSDUCTION SYSTEM"/>
    <property type="match status" value="1"/>
</dbReference>
<dbReference type="CDD" id="cd01949">
    <property type="entry name" value="GGDEF"/>
    <property type="match status" value="1"/>
</dbReference>
<evidence type="ECO:0000259" key="2">
    <source>
        <dbReference type="PROSITE" id="PS50887"/>
    </source>
</evidence>
<reference evidence="3 4" key="1">
    <citation type="submission" date="2019-06" db="EMBL/GenBank/DDBJ databases">
        <title>Whole genome shotgun sequence of Brevibacillus parabrevis NBRC 12334.</title>
        <authorList>
            <person name="Hosoyama A."/>
            <person name="Uohara A."/>
            <person name="Ohji S."/>
            <person name="Ichikawa N."/>
        </authorList>
    </citation>
    <scope>NUCLEOTIDE SEQUENCE [LARGE SCALE GENOMIC DNA]</scope>
    <source>
        <strain evidence="3 4">NBRC 12334</strain>
    </source>
</reference>
<dbReference type="PROSITE" id="PS50887">
    <property type="entry name" value="GGDEF"/>
    <property type="match status" value="1"/>
</dbReference>
<feature type="transmembrane region" description="Helical" evidence="1">
    <location>
        <begin position="49"/>
        <end position="72"/>
    </location>
</feature>
<dbReference type="GO" id="GO:0052621">
    <property type="term" value="F:diguanylate cyclase activity"/>
    <property type="evidence" value="ECO:0007669"/>
    <property type="project" value="TreeGrafter"/>
</dbReference>
<keyword evidence="1" id="KW-1133">Transmembrane helix</keyword>
<dbReference type="InterPro" id="IPR050469">
    <property type="entry name" value="Diguanylate_Cyclase"/>
</dbReference>
<name>A0A4Y3PT68_BREPA</name>
<gene>
    <name evidence="3" type="ORF">BPA01_38190</name>
</gene>
<feature type="transmembrane region" description="Helical" evidence="1">
    <location>
        <begin position="20"/>
        <end position="37"/>
    </location>
</feature>
<dbReference type="AlphaFoldDB" id="A0A4Y3PT68"/>
<accession>A0A4Y3PT68</accession>
<dbReference type="InterPro" id="IPR000160">
    <property type="entry name" value="GGDEF_dom"/>
</dbReference>
<feature type="transmembrane region" description="Helical" evidence="1">
    <location>
        <begin position="84"/>
        <end position="104"/>
    </location>
</feature>
<feature type="domain" description="GGDEF" evidence="2">
    <location>
        <begin position="354"/>
        <end position="485"/>
    </location>
</feature>
<dbReference type="STRING" id="54914.AV540_10745"/>
<feature type="transmembrane region" description="Helical" evidence="1">
    <location>
        <begin position="167"/>
        <end position="186"/>
    </location>
</feature>
<dbReference type="SUPFAM" id="SSF55073">
    <property type="entry name" value="Nucleotide cyclase"/>
    <property type="match status" value="1"/>
</dbReference>
<dbReference type="Pfam" id="PF00990">
    <property type="entry name" value="GGDEF"/>
    <property type="match status" value="1"/>
</dbReference>
<dbReference type="SUPFAM" id="SSF55785">
    <property type="entry name" value="PYP-like sensor domain (PAS domain)"/>
    <property type="match status" value="1"/>
</dbReference>
<dbReference type="InterPro" id="IPR035965">
    <property type="entry name" value="PAS-like_dom_sf"/>
</dbReference>
<dbReference type="EMBL" id="BJMH01000020">
    <property type="protein sequence ID" value="GEB34239.1"/>
    <property type="molecule type" value="Genomic_DNA"/>
</dbReference>
<feature type="transmembrane region" description="Helical" evidence="1">
    <location>
        <begin position="137"/>
        <end position="155"/>
    </location>
</feature>
<dbReference type="NCBIfam" id="TIGR00254">
    <property type="entry name" value="GGDEF"/>
    <property type="match status" value="1"/>
</dbReference>
<feature type="transmembrane region" description="Helical" evidence="1">
    <location>
        <begin position="116"/>
        <end position="132"/>
    </location>
</feature>
<comment type="caution">
    <text evidence="3">The sequence shown here is derived from an EMBL/GenBank/DDBJ whole genome shotgun (WGS) entry which is preliminary data.</text>
</comment>
<dbReference type="PANTHER" id="PTHR45138:SF9">
    <property type="entry name" value="DIGUANYLATE CYCLASE DGCM-RELATED"/>
    <property type="match status" value="1"/>
</dbReference>
<proteinExistence type="predicted"/>
<keyword evidence="1" id="KW-0472">Membrane</keyword>
<organism evidence="3 4">
    <name type="scientific">Brevibacillus parabrevis</name>
    <dbReference type="NCBI Taxonomy" id="54914"/>
    <lineage>
        <taxon>Bacteria</taxon>
        <taxon>Bacillati</taxon>
        <taxon>Bacillota</taxon>
        <taxon>Bacilli</taxon>
        <taxon>Bacillales</taxon>
        <taxon>Paenibacillaceae</taxon>
        <taxon>Brevibacillus</taxon>
    </lineage>
</organism>
<dbReference type="SMART" id="SM00267">
    <property type="entry name" value="GGDEF"/>
    <property type="match status" value="1"/>
</dbReference>
<dbReference type="RefSeq" id="WP_122963917.1">
    <property type="nucleotide sequence ID" value="NZ_BJMH01000020.1"/>
</dbReference>
<keyword evidence="1" id="KW-0812">Transmembrane</keyword>
<evidence type="ECO:0000313" key="4">
    <source>
        <dbReference type="Proteomes" id="UP000316882"/>
    </source>
</evidence>
<dbReference type="Proteomes" id="UP000316882">
    <property type="component" value="Unassembled WGS sequence"/>
</dbReference>
<evidence type="ECO:0000313" key="3">
    <source>
        <dbReference type="EMBL" id="GEB34239.1"/>
    </source>
</evidence>
<evidence type="ECO:0000256" key="1">
    <source>
        <dbReference type="SAM" id="Phobius"/>
    </source>
</evidence>
<dbReference type="InterPro" id="IPR029787">
    <property type="entry name" value="Nucleotide_cyclase"/>
</dbReference>
<keyword evidence="4" id="KW-1185">Reference proteome</keyword>
<dbReference type="Gene3D" id="3.30.450.20">
    <property type="entry name" value="PAS domain"/>
    <property type="match status" value="1"/>
</dbReference>